<proteinExistence type="inferred from homology"/>
<comment type="similarity">
    <text evidence="1 4">Belongs to the short-chain dehydrogenases/reductases (SDR) family.</text>
</comment>
<keyword evidence="3" id="KW-0560">Oxidoreductase</keyword>
<accession>A0A642UXV7</accession>
<evidence type="ECO:0000256" key="3">
    <source>
        <dbReference type="ARBA" id="ARBA00023002"/>
    </source>
</evidence>
<reference evidence="5 6" key="1">
    <citation type="submission" date="2019-07" db="EMBL/GenBank/DDBJ databases">
        <title>Genome assembly of two rare yeast pathogens: Diutina rugosa and Trichomonascus ciferrii.</title>
        <authorList>
            <person name="Mixao V."/>
            <person name="Saus E."/>
            <person name="Hansen A."/>
            <person name="Lass-Flor C."/>
            <person name="Gabaldon T."/>
        </authorList>
    </citation>
    <scope>NUCLEOTIDE SEQUENCE [LARGE SCALE GENOMIC DNA]</scope>
    <source>
        <strain evidence="5 6">CBS 613</strain>
    </source>
</reference>
<dbReference type="InterPro" id="IPR036291">
    <property type="entry name" value="NAD(P)-bd_dom_sf"/>
</dbReference>
<evidence type="ECO:0000313" key="6">
    <source>
        <dbReference type="Proteomes" id="UP000449547"/>
    </source>
</evidence>
<evidence type="ECO:0000313" key="5">
    <source>
        <dbReference type="EMBL" id="KAA8907405.1"/>
    </source>
</evidence>
<dbReference type="GeneID" id="54779220"/>
<evidence type="ECO:0000256" key="1">
    <source>
        <dbReference type="ARBA" id="ARBA00006484"/>
    </source>
</evidence>
<dbReference type="PRINTS" id="PR00081">
    <property type="entry name" value="GDHRDH"/>
</dbReference>
<dbReference type="SUPFAM" id="SSF51735">
    <property type="entry name" value="NAD(P)-binding Rossmann-fold domains"/>
    <property type="match status" value="1"/>
</dbReference>
<sequence>MGKAKYYDPNTAAYLDPNNDRRVAVITGGAGGLGWYTILHLYLHGYVVYMAARNPSKVQKAIDEIKAEAHKRSTGHTFGEINHVQMDLMSLDSVKTASQELAKAEPKIDILINNAGIMGVPFDVTKDGYEVQYQVNFVGHMLLTERLIPNLEAAPEARVVFLSSVGHNFAYTYFDPAKKVNRWPNAMWTWVRYGNAKAAEIQYVKYMAKQHPRILWLAVHPGIVGGTALYDHWTKLPVLGPIFNATVKAADAVGGVSVEEGSLSSLRAALDQSLTAAKDNGKYLTTGGPEGCASGVASSAKNAERTVDYNYEQLKRKGFL</sequence>
<dbReference type="EMBL" id="SWFT01000025">
    <property type="protein sequence ID" value="KAA8907405.1"/>
    <property type="molecule type" value="Genomic_DNA"/>
</dbReference>
<keyword evidence="2" id="KW-0521">NADP</keyword>
<dbReference type="GO" id="GO:0016491">
    <property type="term" value="F:oxidoreductase activity"/>
    <property type="evidence" value="ECO:0007669"/>
    <property type="project" value="UniProtKB-KW"/>
</dbReference>
<gene>
    <name evidence="5" type="ORF">DIURU_000567</name>
</gene>
<dbReference type="PANTHER" id="PTHR24320:SF282">
    <property type="entry name" value="WW DOMAIN-CONTAINING OXIDOREDUCTASE"/>
    <property type="match status" value="1"/>
</dbReference>
<dbReference type="PANTHER" id="PTHR24320">
    <property type="entry name" value="RETINOL DEHYDROGENASE"/>
    <property type="match status" value="1"/>
</dbReference>
<dbReference type="PRINTS" id="PR00080">
    <property type="entry name" value="SDRFAMILY"/>
</dbReference>
<evidence type="ECO:0000256" key="2">
    <source>
        <dbReference type="ARBA" id="ARBA00022857"/>
    </source>
</evidence>
<keyword evidence="6" id="KW-1185">Reference proteome</keyword>
<protein>
    <recommendedName>
        <fullName evidence="7">NAD(P)-binding protein</fullName>
    </recommendedName>
</protein>
<evidence type="ECO:0008006" key="7">
    <source>
        <dbReference type="Google" id="ProtNLM"/>
    </source>
</evidence>
<dbReference type="Proteomes" id="UP000449547">
    <property type="component" value="Unassembled WGS sequence"/>
</dbReference>
<dbReference type="OMA" id="DGHEAQW"/>
<name>A0A642UXV7_DIURU</name>
<dbReference type="VEuPathDB" id="FungiDB:DIURU_000567"/>
<dbReference type="AlphaFoldDB" id="A0A642UXV7"/>
<comment type="caution">
    <text evidence="5">The sequence shown here is derived from an EMBL/GenBank/DDBJ whole genome shotgun (WGS) entry which is preliminary data.</text>
</comment>
<dbReference type="InterPro" id="IPR002347">
    <property type="entry name" value="SDR_fam"/>
</dbReference>
<evidence type="ECO:0000256" key="4">
    <source>
        <dbReference type="RuleBase" id="RU000363"/>
    </source>
</evidence>
<dbReference type="OrthoDB" id="191139at2759"/>
<organism evidence="5 6">
    <name type="scientific">Diutina rugosa</name>
    <name type="common">Yeast</name>
    <name type="synonym">Candida rugosa</name>
    <dbReference type="NCBI Taxonomy" id="5481"/>
    <lineage>
        <taxon>Eukaryota</taxon>
        <taxon>Fungi</taxon>
        <taxon>Dikarya</taxon>
        <taxon>Ascomycota</taxon>
        <taxon>Saccharomycotina</taxon>
        <taxon>Pichiomycetes</taxon>
        <taxon>Debaryomycetaceae</taxon>
        <taxon>Diutina</taxon>
    </lineage>
</organism>
<dbReference type="Pfam" id="PF00106">
    <property type="entry name" value="adh_short"/>
    <property type="match status" value="1"/>
</dbReference>
<dbReference type="Gene3D" id="3.40.50.720">
    <property type="entry name" value="NAD(P)-binding Rossmann-like Domain"/>
    <property type="match status" value="1"/>
</dbReference>
<dbReference type="RefSeq" id="XP_034014662.1">
    <property type="nucleotide sequence ID" value="XM_034158677.1"/>
</dbReference>